<evidence type="ECO:0000256" key="1">
    <source>
        <dbReference type="SAM" id="MobiDB-lite"/>
    </source>
</evidence>
<dbReference type="InterPro" id="IPR000182">
    <property type="entry name" value="GNAT_dom"/>
</dbReference>
<feature type="region of interest" description="Disordered" evidence="1">
    <location>
        <begin position="207"/>
        <end position="230"/>
    </location>
</feature>
<keyword evidence="3" id="KW-0808">Transferase</keyword>
<dbReference type="GO" id="GO:0016747">
    <property type="term" value="F:acyltransferase activity, transferring groups other than amino-acyl groups"/>
    <property type="evidence" value="ECO:0007669"/>
    <property type="project" value="InterPro"/>
</dbReference>
<dbReference type="AlphaFoldDB" id="A0A2N7W4Q6"/>
<dbReference type="Gene3D" id="3.40.630.30">
    <property type="match status" value="1"/>
</dbReference>
<dbReference type="RefSeq" id="WP_102610443.1">
    <property type="nucleotide sequence ID" value="NZ_CADIKD010000007.1"/>
</dbReference>
<dbReference type="PANTHER" id="PTHR43792:SF1">
    <property type="entry name" value="N-ACETYLTRANSFERASE DOMAIN-CONTAINING PROTEIN"/>
    <property type="match status" value="1"/>
</dbReference>
<protein>
    <submittedName>
        <fullName evidence="3">N-acetyltransferase</fullName>
    </submittedName>
</protein>
<dbReference type="InterPro" id="IPR051531">
    <property type="entry name" value="N-acetyltransferase"/>
</dbReference>
<feature type="domain" description="N-acetyltransferase" evidence="2">
    <location>
        <begin position="23"/>
        <end position="162"/>
    </location>
</feature>
<feature type="compositionally biased region" description="Basic and acidic residues" evidence="1">
    <location>
        <begin position="214"/>
        <end position="230"/>
    </location>
</feature>
<reference evidence="3 4" key="1">
    <citation type="submission" date="2018-01" db="EMBL/GenBank/DDBJ databases">
        <title>Whole genome analyses suggest that Burkholderia sensu lato contains two further novel genera in the rhizoxinica-symbiotica group Mycetohabitans gen. nov., and Trinickia gen. nov.: implications for the evolution of diazotrophy and nodulation in the Burkholderiaceae.</title>
        <authorList>
            <person name="Estrada-de los Santos P."/>
            <person name="Palmer M."/>
            <person name="Chavez-Ramirez B."/>
            <person name="Beukes C."/>
            <person name="Steenkamp E.T."/>
            <person name="Hirsch A.M."/>
            <person name="Manyaka P."/>
            <person name="Maluk M."/>
            <person name="Lafos M."/>
            <person name="Crook M."/>
            <person name="Gross E."/>
            <person name="Simon M.F."/>
            <person name="Bueno dos Reis Junior F."/>
            <person name="Poole P.S."/>
            <person name="Venter S.N."/>
            <person name="James E.K."/>
        </authorList>
    </citation>
    <scope>NUCLEOTIDE SEQUENCE [LARGE SCALE GENOMIC DNA]</scope>
    <source>
        <strain evidence="3 4">GP25-8</strain>
    </source>
</reference>
<gene>
    <name evidence="3" type="ORF">C0Z19_14080</name>
</gene>
<dbReference type="PANTHER" id="PTHR43792">
    <property type="entry name" value="GNAT FAMILY, PUTATIVE (AFU_ORTHOLOGUE AFUA_3G00765)-RELATED-RELATED"/>
    <property type="match status" value="1"/>
</dbReference>
<keyword evidence="4" id="KW-1185">Reference proteome</keyword>
<dbReference type="InterPro" id="IPR016181">
    <property type="entry name" value="Acyl_CoA_acyltransferase"/>
</dbReference>
<evidence type="ECO:0000313" key="3">
    <source>
        <dbReference type="EMBL" id="PMS24391.1"/>
    </source>
</evidence>
<dbReference type="Proteomes" id="UP000235347">
    <property type="component" value="Unassembled WGS sequence"/>
</dbReference>
<proteinExistence type="predicted"/>
<evidence type="ECO:0000313" key="4">
    <source>
        <dbReference type="Proteomes" id="UP000235347"/>
    </source>
</evidence>
<evidence type="ECO:0000259" key="2">
    <source>
        <dbReference type="Pfam" id="PF13302"/>
    </source>
</evidence>
<dbReference type="EMBL" id="PNYB01000010">
    <property type="protein sequence ID" value="PMS24391.1"/>
    <property type="molecule type" value="Genomic_DNA"/>
</dbReference>
<dbReference type="SUPFAM" id="SSF55729">
    <property type="entry name" value="Acyl-CoA N-acyltransferases (Nat)"/>
    <property type="match status" value="1"/>
</dbReference>
<accession>A0A2N7W4Q6</accession>
<comment type="caution">
    <text evidence="3">The sequence shown here is derived from an EMBL/GenBank/DDBJ whole genome shotgun (WGS) entry which is preliminary data.</text>
</comment>
<dbReference type="Pfam" id="PF13302">
    <property type="entry name" value="Acetyltransf_3"/>
    <property type="match status" value="1"/>
</dbReference>
<organism evidence="3 4">
    <name type="scientific">Trinickia soli</name>
    <dbReference type="NCBI Taxonomy" id="380675"/>
    <lineage>
        <taxon>Bacteria</taxon>
        <taxon>Pseudomonadati</taxon>
        <taxon>Pseudomonadota</taxon>
        <taxon>Betaproteobacteria</taxon>
        <taxon>Burkholderiales</taxon>
        <taxon>Burkholderiaceae</taxon>
        <taxon>Trinickia</taxon>
    </lineage>
</organism>
<sequence>MEPVKPLDPIEPFNPPRIIETERLWLRPFVESDAEQLYYALLGDPEVMEWLPRRTLESVDEAILYIRECDAGWKNKTMFTWVFEDKQTGHLCSMLELRPALPRIELGVASAQRLAWRRRRASLEAFRKVLNWTIAQPNVYRVYACCAPHGKSAPTMEKLGFKYEGRLVNWEPRPNRGLVADDALLYALTRTPPAAAETIAAPAAVAAPVPAAGEPHETSTQEEGRDVLPA</sequence>
<name>A0A2N7W4Q6_9BURK</name>